<dbReference type="EMBL" id="UYYF01004293">
    <property type="protein sequence ID" value="VDN01696.1"/>
    <property type="molecule type" value="Genomic_DNA"/>
</dbReference>
<dbReference type="STRING" id="103827.A0A0N5CW59"/>
<dbReference type="SUPFAM" id="SSF56436">
    <property type="entry name" value="C-type lectin-like"/>
    <property type="match status" value="1"/>
</dbReference>
<evidence type="ECO:0000313" key="2">
    <source>
        <dbReference type="EMBL" id="VDN01696.1"/>
    </source>
</evidence>
<organism evidence="4">
    <name type="scientific">Thelazia callipaeda</name>
    <name type="common">Oriental eyeworm</name>
    <name type="synonym">Parasitic nematode</name>
    <dbReference type="NCBI Taxonomy" id="103827"/>
    <lineage>
        <taxon>Eukaryota</taxon>
        <taxon>Metazoa</taxon>
        <taxon>Ecdysozoa</taxon>
        <taxon>Nematoda</taxon>
        <taxon>Chromadorea</taxon>
        <taxon>Rhabditida</taxon>
        <taxon>Spirurina</taxon>
        <taxon>Spiruromorpha</taxon>
        <taxon>Thelazioidea</taxon>
        <taxon>Thelaziidae</taxon>
        <taxon>Thelazia</taxon>
    </lineage>
</organism>
<dbReference type="InterPro" id="IPR016187">
    <property type="entry name" value="CTDL_fold"/>
</dbReference>
<dbReference type="OrthoDB" id="5861056at2759"/>
<dbReference type="WBParaSite" id="TCLT_0000457401-mRNA-1">
    <property type="protein sequence ID" value="TCLT_0000457401-mRNA-1"/>
    <property type="gene ID" value="TCLT_0000457401"/>
</dbReference>
<dbReference type="Gene3D" id="3.10.100.10">
    <property type="entry name" value="Mannose-Binding Protein A, subunit A"/>
    <property type="match status" value="1"/>
</dbReference>
<name>A0A0N5CW59_THECL</name>
<reference evidence="4" key="1">
    <citation type="submission" date="2017-02" db="UniProtKB">
        <authorList>
            <consortium name="WormBaseParasite"/>
        </authorList>
    </citation>
    <scope>IDENTIFICATION</scope>
</reference>
<sequence length="72" mass="8231">MFASLLTFHVKNSWSDNTELNYTNWRKGEPNGCCGTDVKCALVNFNQLSNGHWDDVDCNTVRSTKFVCKKKL</sequence>
<reference evidence="2 3" key="2">
    <citation type="submission" date="2018-11" db="EMBL/GenBank/DDBJ databases">
        <authorList>
            <consortium name="Pathogen Informatics"/>
        </authorList>
    </citation>
    <scope>NUCLEOTIDE SEQUENCE [LARGE SCALE GENOMIC DNA]</scope>
</reference>
<dbReference type="Proteomes" id="UP000276776">
    <property type="component" value="Unassembled WGS sequence"/>
</dbReference>
<evidence type="ECO:0000259" key="1">
    <source>
        <dbReference type="PROSITE" id="PS50041"/>
    </source>
</evidence>
<dbReference type="Pfam" id="PF00059">
    <property type="entry name" value="Lectin_C"/>
    <property type="match status" value="1"/>
</dbReference>
<dbReference type="AlphaFoldDB" id="A0A0N5CW59"/>
<dbReference type="PROSITE" id="PS50041">
    <property type="entry name" value="C_TYPE_LECTIN_2"/>
    <property type="match status" value="1"/>
</dbReference>
<dbReference type="InterPro" id="IPR016186">
    <property type="entry name" value="C-type_lectin-like/link_sf"/>
</dbReference>
<evidence type="ECO:0000313" key="3">
    <source>
        <dbReference type="Proteomes" id="UP000276776"/>
    </source>
</evidence>
<dbReference type="OMA" id="FMCKRRP"/>
<accession>A0A0N5CW59</accession>
<dbReference type="InterPro" id="IPR001304">
    <property type="entry name" value="C-type_lectin-like"/>
</dbReference>
<evidence type="ECO:0000313" key="4">
    <source>
        <dbReference type="WBParaSite" id="TCLT_0000457401-mRNA-1"/>
    </source>
</evidence>
<keyword evidence="3" id="KW-1185">Reference proteome</keyword>
<feature type="domain" description="C-type lectin" evidence="1">
    <location>
        <begin position="14"/>
        <end position="59"/>
    </location>
</feature>
<gene>
    <name evidence="2" type="ORF">TCLT_LOCUS4563</name>
</gene>
<protein>
    <submittedName>
        <fullName evidence="4">C-type lectin domain-containing protein</fullName>
    </submittedName>
</protein>
<proteinExistence type="predicted"/>